<evidence type="ECO:0000256" key="10">
    <source>
        <dbReference type="SAM" id="Phobius"/>
    </source>
</evidence>
<feature type="transmembrane region" description="Helical" evidence="10">
    <location>
        <begin position="132"/>
        <end position="154"/>
    </location>
</feature>
<evidence type="ECO:0000313" key="14">
    <source>
        <dbReference type="Proteomes" id="UP000193558"/>
    </source>
</evidence>
<dbReference type="CDD" id="cd18585">
    <property type="entry name" value="ABC_6TM_CydC"/>
    <property type="match status" value="1"/>
</dbReference>
<evidence type="ECO:0000256" key="9">
    <source>
        <dbReference type="ARBA" id="ARBA00034018"/>
    </source>
</evidence>
<feature type="transmembrane region" description="Helical" evidence="10">
    <location>
        <begin position="240"/>
        <end position="267"/>
    </location>
</feature>
<feature type="transmembrane region" description="Helical" evidence="10">
    <location>
        <begin position="49"/>
        <end position="71"/>
    </location>
</feature>
<dbReference type="STRING" id="1076550.LH22_12895"/>
<evidence type="ECO:0000256" key="2">
    <source>
        <dbReference type="ARBA" id="ARBA00006526"/>
    </source>
</evidence>
<comment type="caution">
    <text evidence="13">The sequence shown here is derived from an EMBL/GenBank/DDBJ whole genome shotgun (WGS) entry which is preliminary data.</text>
</comment>
<dbReference type="PANTHER" id="PTHR43394:SF1">
    <property type="entry name" value="ATP-BINDING CASSETTE SUB-FAMILY B MEMBER 10, MITOCHONDRIAL"/>
    <property type="match status" value="1"/>
</dbReference>
<dbReference type="GO" id="GO:0008559">
    <property type="term" value="F:ABC-type xenobiotic transporter activity"/>
    <property type="evidence" value="ECO:0007669"/>
    <property type="project" value="UniProtKB-EC"/>
</dbReference>
<dbReference type="PROSITE" id="PS50929">
    <property type="entry name" value="ABC_TM1F"/>
    <property type="match status" value="1"/>
</dbReference>
<dbReference type="Proteomes" id="UP000193558">
    <property type="component" value="Unassembled WGS sequence"/>
</dbReference>
<dbReference type="GO" id="GO:0034775">
    <property type="term" value="P:glutathione transmembrane transport"/>
    <property type="evidence" value="ECO:0007669"/>
    <property type="project" value="InterPro"/>
</dbReference>
<dbReference type="GO" id="GO:0045454">
    <property type="term" value="P:cell redox homeostasis"/>
    <property type="evidence" value="ECO:0007669"/>
    <property type="project" value="InterPro"/>
</dbReference>
<evidence type="ECO:0000256" key="6">
    <source>
        <dbReference type="ARBA" id="ARBA00022840"/>
    </source>
</evidence>
<dbReference type="PANTHER" id="PTHR43394">
    <property type="entry name" value="ATP-DEPENDENT PERMEASE MDL1, MITOCHONDRIAL"/>
    <property type="match status" value="1"/>
</dbReference>
<dbReference type="OrthoDB" id="9802264at2"/>
<sequence length="548" mass="58806">MNDLCHLLRLSRPWRLRMALGVLLSVIVILSNVALLALSGWFITSMALAGVGSLALEFFTPAAAIRGLAVLRTFARYVERLVTHDATLRLLSVLRVWFYQQLAPLAPARLQDFRDGDVLARLRSDIDSLDNFYLRILTPAIAGLISAIIIVAGICWFSPSVALIDAAVLLLAGVVVPVMVASMTKTSGHQVAHVRSSAVAASTDLIRGLGELQMVGAVSHQTDHLRQLSQQLIGAQRQQAWMSAIGGSLCALVGQLGMFAAFVLLFRHGHASGITLSEIVMLLFTVLASTEAVAGLPGAFAALGTTREAARRLFSMTELSPAIVLPESSPMPESSELTFSSVTMRYAPEAPVVLDKLSFTVPAGHCLAILGPSGAGKTTLLNLVQGFWDTTEGDVLIGGHPVRELSDEVLRQMISVVSQKTYLFNASIRDNLRLVSPDADDATLWDALTRAALADEIRGFPQGLDTLAGELGVRLSGGQARRIAIARAYLSHAPIVLLDEPTEGLDAVNTELVLNCLKDLIKGKTTLLVTHQIQPLSLAESRLQLDLK</sequence>
<name>A0A1X1CX67_9GAMM</name>
<dbReference type="NCBIfam" id="TIGR02868">
    <property type="entry name" value="CydC"/>
    <property type="match status" value="1"/>
</dbReference>
<dbReference type="InterPro" id="IPR017871">
    <property type="entry name" value="ABC_transporter-like_CS"/>
</dbReference>
<evidence type="ECO:0000256" key="7">
    <source>
        <dbReference type="ARBA" id="ARBA00022989"/>
    </source>
</evidence>
<dbReference type="GO" id="GO:0016887">
    <property type="term" value="F:ATP hydrolysis activity"/>
    <property type="evidence" value="ECO:0007669"/>
    <property type="project" value="InterPro"/>
</dbReference>
<organism evidence="13 14">
    <name type="scientific">Pantoea rwandensis</name>
    <dbReference type="NCBI Taxonomy" id="1076550"/>
    <lineage>
        <taxon>Bacteria</taxon>
        <taxon>Pseudomonadati</taxon>
        <taxon>Pseudomonadota</taxon>
        <taxon>Gammaproteobacteria</taxon>
        <taxon>Enterobacterales</taxon>
        <taxon>Erwiniaceae</taxon>
        <taxon>Pantoea</taxon>
    </lineage>
</organism>
<dbReference type="InterPro" id="IPR039421">
    <property type="entry name" value="Type_1_exporter"/>
</dbReference>
<dbReference type="SMART" id="SM00382">
    <property type="entry name" value="AAA"/>
    <property type="match status" value="1"/>
</dbReference>
<evidence type="ECO:0000256" key="4">
    <source>
        <dbReference type="ARBA" id="ARBA00022692"/>
    </source>
</evidence>
<dbReference type="SUPFAM" id="SSF90123">
    <property type="entry name" value="ABC transporter transmembrane region"/>
    <property type="match status" value="1"/>
</dbReference>
<dbReference type="GO" id="GO:0005886">
    <property type="term" value="C:plasma membrane"/>
    <property type="evidence" value="ECO:0007669"/>
    <property type="project" value="UniProtKB-SubCell"/>
</dbReference>
<dbReference type="InterPro" id="IPR003593">
    <property type="entry name" value="AAA+_ATPase"/>
</dbReference>
<feature type="transmembrane region" description="Helical" evidence="10">
    <location>
        <begin position="160"/>
        <end position="180"/>
    </location>
</feature>
<keyword evidence="6" id="KW-0067">ATP-binding</keyword>
<dbReference type="RefSeq" id="WP_084934964.1">
    <property type="nucleotide sequence ID" value="NZ_MLFR01000012.1"/>
</dbReference>
<comment type="subcellular location">
    <subcellularLocation>
        <location evidence="1">Cell membrane</location>
        <topology evidence="1">Multi-pass membrane protein</topology>
    </subcellularLocation>
</comment>
<dbReference type="PROSITE" id="PS00211">
    <property type="entry name" value="ABC_TRANSPORTER_1"/>
    <property type="match status" value="1"/>
</dbReference>
<dbReference type="AlphaFoldDB" id="A0A1X1CX67"/>
<accession>A0A1X1CX67</accession>
<keyword evidence="8 10" id="KW-0472">Membrane</keyword>
<proteinExistence type="inferred from homology"/>
<reference evidence="13 14" key="1">
    <citation type="journal article" date="2017" name="Antonie Van Leeuwenhoek">
        <title>Phylogenomic resolution of the bacterial genus Pantoea and its relationship with Erwinia and Tatumella.</title>
        <authorList>
            <person name="Palmer M."/>
            <person name="Steenkamp E.T."/>
            <person name="Coetzee M.P."/>
            <person name="Chan W.Y."/>
            <person name="van Zyl E."/>
            <person name="De Maayer P."/>
            <person name="Coutinho T.A."/>
            <person name="Blom J."/>
            <person name="Smits T.H."/>
            <person name="Duffy B."/>
            <person name="Venter S.N."/>
        </authorList>
    </citation>
    <scope>NUCLEOTIDE SEQUENCE [LARGE SCALE GENOMIC DNA]</scope>
    <source>
        <strain evidence="13 14">LMG 26275</strain>
    </source>
</reference>
<feature type="domain" description="ABC transmembrane type-1" evidence="12">
    <location>
        <begin position="19"/>
        <end position="305"/>
    </location>
</feature>
<evidence type="ECO:0000259" key="12">
    <source>
        <dbReference type="PROSITE" id="PS50929"/>
    </source>
</evidence>
<comment type="similarity">
    <text evidence="2">Belongs to the ABC transporter superfamily. Drug exporter-2 (TC 3.A.1.117) family.</text>
</comment>
<dbReference type="GO" id="GO:0015421">
    <property type="term" value="F:ABC-type oligopeptide transporter activity"/>
    <property type="evidence" value="ECO:0007669"/>
    <property type="project" value="TreeGrafter"/>
</dbReference>
<keyword evidence="5" id="KW-0547">Nucleotide-binding</keyword>
<dbReference type="EC" id="7.6.2.2" evidence="3"/>
<dbReference type="Pfam" id="PF00005">
    <property type="entry name" value="ABC_tran"/>
    <property type="match status" value="1"/>
</dbReference>
<evidence type="ECO:0000256" key="8">
    <source>
        <dbReference type="ARBA" id="ARBA00023136"/>
    </source>
</evidence>
<dbReference type="InterPro" id="IPR003439">
    <property type="entry name" value="ABC_transporter-like_ATP-bd"/>
</dbReference>
<dbReference type="Gene3D" id="3.40.50.300">
    <property type="entry name" value="P-loop containing nucleotide triphosphate hydrolases"/>
    <property type="match status" value="1"/>
</dbReference>
<feature type="transmembrane region" description="Helical" evidence="10">
    <location>
        <begin position="20"/>
        <end position="43"/>
    </location>
</feature>
<comment type="catalytic activity">
    <reaction evidence="9">
        <text>ATP + H2O + xenobioticSide 1 = ADP + phosphate + xenobioticSide 2.</text>
        <dbReference type="EC" id="7.6.2.2"/>
    </reaction>
</comment>
<feature type="domain" description="ABC transporter" evidence="11">
    <location>
        <begin position="337"/>
        <end position="547"/>
    </location>
</feature>
<dbReference type="InterPro" id="IPR014223">
    <property type="entry name" value="ABC_CydC/D"/>
</dbReference>
<keyword evidence="4 10" id="KW-0812">Transmembrane</keyword>
<evidence type="ECO:0000313" key="13">
    <source>
        <dbReference type="EMBL" id="ORM68920.1"/>
    </source>
</evidence>
<protein>
    <recommendedName>
        <fullName evidence="3">ABC-type xenobiotic transporter</fullName>
        <ecNumber evidence="3">7.6.2.2</ecNumber>
    </recommendedName>
</protein>
<feature type="transmembrane region" description="Helical" evidence="10">
    <location>
        <begin position="279"/>
        <end position="303"/>
    </location>
</feature>
<evidence type="ECO:0000256" key="3">
    <source>
        <dbReference type="ARBA" id="ARBA00012191"/>
    </source>
</evidence>
<dbReference type="InterPro" id="IPR011527">
    <property type="entry name" value="ABC1_TM_dom"/>
</dbReference>
<dbReference type="SUPFAM" id="SSF52540">
    <property type="entry name" value="P-loop containing nucleoside triphosphate hydrolases"/>
    <property type="match status" value="1"/>
</dbReference>
<evidence type="ECO:0000256" key="1">
    <source>
        <dbReference type="ARBA" id="ARBA00004651"/>
    </source>
</evidence>
<evidence type="ECO:0000259" key="11">
    <source>
        <dbReference type="PROSITE" id="PS50893"/>
    </source>
</evidence>
<dbReference type="PROSITE" id="PS50893">
    <property type="entry name" value="ABC_TRANSPORTER_2"/>
    <property type="match status" value="1"/>
</dbReference>
<dbReference type="GO" id="GO:0005524">
    <property type="term" value="F:ATP binding"/>
    <property type="evidence" value="ECO:0007669"/>
    <property type="project" value="UniProtKB-KW"/>
</dbReference>
<evidence type="ECO:0000256" key="5">
    <source>
        <dbReference type="ARBA" id="ARBA00022741"/>
    </source>
</evidence>
<dbReference type="InterPro" id="IPR036640">
    <property type="entry name" value="ABC1_TM_sf"/>
</dbReference>
<keyword evidence="7 10" id="KW-1133">Transmembrane helix</keyword>
<dbReference type="Gene3D" id="1.20.1560.10">
    <property type="entry name" value="ABC transporter type 1, transmembrane domain"/>
    <property type="match status" value="1"/>
</dbReference>
<dbReference type="EMBL" id="MLFR01000012">
    <property type="protein sequence ID" value="ORM68920.1"/>
    <property type="molecule type" value="Genomic_DNA"/>
</dbReference>
<gene>
    <name evidence="13" type="ORF">HA51_13145</name>
</gene>
<dbReference type="InterPro" id="IPR027417">
    <property type="entry name" value="P-loop_NTPase"/>
</dbReference>